<evidence type="ECO:0000256" key="1">
    <source>
        <dbReference type="ARBA" id="ARBA00004141"/>
    </source>
</evidence>
<name>A0A8E2DQW0_9APHY</name>
<keyword evidence="2 5" id="KW-0812">Transmembrane</keyword>
<comment type="subcellular location">
    <subcellularLocation>
        <location evidence="1">Membrane</location>
        <topology evidence="1">Multi-pass membrane protein</topology>
    </subcellularLocation>
</comment>
<organism evidence="7 8">
    <name type="scientific">Obba rivulosa</name>
    <dbReference type="NCBI Taxonomy" id="1052685"/>
    <lineage>
        <taxon>Eukaryota</taxon>
        <taxon>Fungi</taxon>
        <taxon>Dikarya</taxon>
        <taxon>Basidiomycota</taxon>
        <taxon>Agaricomycotina</taxon>
        <taxon>Agaricomycetes</taxon>
        <taxon>Polyporales</taxon>
        <taxon>Gelatoporiaceae</taxon>
        <taxon>Obba</taxon>
    </lineage>
</organism>
<keyword evidence="8" id="KW-1185">Reference proteome</keyword>
<dbReference type="GO" id="GO:0022857">
    <property type="term" value="F:transmembrane transporter activity"/>
    <property type="evidence" value="ECO:0007669"/>
    <property type="project" value="InterPro"/>
</dbReference>
<evidence type="ECO:0000256" key="2">
    <source>
        <dbReference type="ARBA" id="ARBA00022692"/>
    </source>
</evidence>
<dbReference type="OrthoDB" id="2153661at2759"/>
<keyword evidence="4 5" id="KW-0472">Membrane</keyword>
<feature type="transmembrane region" description="Helical" evidence="5">
    <location>
        <begin position="72"/>
        <end position="101"/>
    </location>
</feature>
<evidence type="ECO:0000259" key="6">
    <source>
        <dbReference type="PROSITE" id="PS50850"/>
    </source>
</evidence>
<dbReference type="PROSITE" id="PS00216">
    <property type="entry name" value="SUGAR_TRANSPORT_1"/>
    <property type="match status" value="1"/>
</dbReference>
<dbReference type="InterPro" id="IPR005829">
    <property type="entry name" value="Sugar_transporter_CS"/>
</dbReference>
<evidence type="ECO:0000313" key="7">
    <source>
        <dbReference type="EMBL" id="OCH94153.1"/>
    </source>
</evidence>
<protein>
    <submittedName>
        <fullName evidence="7">MFS general substrate transporter</fullName>
    </submittedName>
</protein>
<evidence type="ECO:0000313" key="8">
    <source>
        <dbReference type="Proteomes" id="UP000250043"/>
    </source>
</evidence>
<keyword evidence="3 5" id="KW-1133">Transmembrane helix</keyword>
<feature type="non-terminal residue" evidence="7">
    <location>
        <position position="304"/>
    </location>
</feature>
<gene>
    <name evidence="7" type="ORF">OBBRIDRAFT_723345</name>
</gene>
<dbReference type="InterPro" id="IPR020846">
    <property type="entry name" value="MFS_dom"/>
</dbReference>
<dbReference type="Gene3D" id="1.20.1250.20">
    <property type="entry name" value="MFS general substrate transporter like domains"/>
    <property type="match status" value="1"/>
</dbReference>
<dbReference type="PANTHER" id="PTHR24064">
    <property type="entry name" value="SOLUTE CARRIER FAMILY 22 MEMBER"/>
    <property type="match status" value="1"/>
</dbReference>
<feature type="domain" description="Major facilitator superfamily (MFS) profile" evidence="6">
    <location>
        <begin position="1"/>
        <end position="276"/>
    </location>
</feature>
<accession>A0A8E2DQW0</accession>
<dbReference type="Pfam" id="PF00083">
    <property type="entry name" value="Sugar_tr"/>
    <property type="match status" value="1"/>
</dbReference>
<dbReference type="GO" id="GO:0016020">
    <property type="term" value="C:membrane"/>
    <property type="evidence" value="ECO:0007669"/>
    <property type="project" value="UniProtKB-SubCell"/>
</dbReference>
<feature type="transmembrane region" description="Helical" evidence="5">
    <location>
        <begin position="121"/>
        <end position="142"/>
    </location>
</feature>
<dbReference type="EMBL" id="KV722346">
    <property type="protein sequence ID" value="OCH94153.1"/>
    <property type="molecule type" value="Genomic_DNA"/>
</dbReference>
<feature type="transmembrane region" description="Helical" evidence="5">
    <location>
        <begin position="149"/>
        <end position="170"/>
    </location>
</feature>
<evidence type="ECO:0000256" key="4">
    <source>
        <dbReference type="ARBA" id="ARBA00023136"/>
    </source>
</evidence>
<dbReference type="InterPro" id="IPR005828">
    <property type="entry name" value="MFS_sugar_transport-like"/>
</dbReference>
<dbReference type="SUPFAM" id="SSF103473">
    <property type="entry name" value="MFS general substrate transporter"/>
    <property type="match status" value="1"/>
</dbReference>
<dbReference type="InterPro" id="IPR036259">
    <property type="entry name" value="MFS_trans_sf"/>
</dbReference>
<evidence type="ECO:0000256" key="3">
    <source>
        <dbReference type="ARBA" id="ARBA00022989"/>
    </source>
</evidence>
<dbReference type="AlphaFoldDB" id="A0A8E2DQW0"/>
<feature type="transmembrane region" description="Helical" evidence="5">
    <location>
        <begin position="249"/>
        <end position="271"/>
    </location>
</feature>
<proteinExistence type="predicted"/>
<reference evidence="7 8" key="1">
    <citation type="submission" date="2016-07" db="EMBL/GenBank/DDBJ databases">
        <title>Draft genome of the white-rot fungus Obba rivulosa 3A-2.</title>
        <authorList>
            <consortium name="DOE Joint Genome Institute"/>
            <person name="Miettinen O."/>
            <person name="Riley R."/>
            <person name="Acob R."/>
            <person name="Barry K."/>
            <person name="Cullen D."/>
            <person name="De Vries R."/>
            <person name="Hainaut M."/>
            <person name="Hatakka A."/>
            <person name="Henrissat B."/>
            <person name="Hilden K."/>
            <person name="Kuo R."/>
            <person name="Labutti K."/>
            <person name="Lipzen A."/>
            <person name="Makela M.R."/>
            <person name="Sandor L."/>
            <person name="Spatafora J.W."/>
            <person name="Grigoriev I.V."/>
            <person name="Hibbett D.S."/>
        </authorList>
    </citation>
    <scope>NUCLEOTIDE SEQUENCE [LARGE SCALE GENOMIC DNA]</scope>
    <source>
        <strain evidence="7 8">3A-2</strain>
    </source>
</reference>
<dbReference type="Proteomes" id="UP000250043">
    <property type="component" value="Unassembled WGS sequence"/>
</dbReference>
<dbReference type="PROSITE" id="PS50850">
    <property type="entry name" value="MFS"/>
    <property type="match status" value="1"/>
</dbReference>
<evidence type="ECO:0000256" key="5">
    <source>
        <dbReference type="SAM" id="Phobius"/>
    </source>
</evidence>
<sequence>IAQYFRLTIPKTPRFTLDIEHNVEQAAKDIDSYLSTGMYTVDPAAPALRVQTRRRSTPDFISYFSRWKHFKVLFGTAYSWFVLDIAFYGLGLNSSIILSAIHVPAQSTGNPIYDNLLQVCVGNLIISLAGYIPSYWATFLLIDQWGRKSIQLMGFAVLTVLFIIMGGAFVTQNSGRGGQKASISLLCLVNFFQNFGPNTTTFIIPGGVFPTRYRSTAHGISAACGKLGAILAQLTLKGLNSDLSGQNKWIRHILVIFGALMSTGITSTYLVPETKHATLEDLSNEIPDGFTDAGMPLVPTLRSV</sequence>